<evidence type="ECO:0000256" key="6">
    <source>
        <dbReference type="ARBA" id="ARBA00022687"/>
    </source>
</evidence>
<evidence type="ECO:0000256" key="2">
    <source>
        <dbReference type="ARBA" id="ARBA00005683"/>
    </source>
</evidence>
<dbReference type="AlphaFoldDB" id="A0A0A7DNT2"/>
<dbReference type="GO" id="GO:0005125">
    <property type="term" value="F:cytokine activity"/>
    <property type="evidence" value="ECO:0007669"/>
    <property type="project" value="TreeGrafter"/>
</dbReference>
<evidence type="ECO:0000313" key="10">
    <source>
        <dbReference type="EMBL" id="AIU99840.1"/>
    </source>
</evidence>
<keyword evidence="4" id="KW-0964">Secreted</keyword>
<dbReference type="SMART" id="SM00097">
    <property type="entry name" value="WNT1"/>
    <property type="match status" value="1"/>
</dbReference>
<dbReference type="GO" id="GO:0005615">
    <property type="term" value="C:extracellular space"/>
    <property type="evidence" value="ECO:0007669"/>
    <property type="project" value="TreeGrafter"/>
</dbReference>
<organism evidence="10">
    <name type="scientific">Hydractinia echinata</name>
    <name type="common">Snail fur</name>
    <name type="synonym">Hermit crab hydroid</name>
    <dbReference type="NCBI Taxonomy" id="3283270"/>
    <lineage>
        <taxon>Eukaryota</taxon>
        <taxon>Metazoa</taxon>
        <taxon>Cnidaria</taxon>
        <taxon>Anthozoa</taxon>
        <taxon>Octocorallia</taxon>
        <taxon>Malacalcyonacea</taxon>
        <taxon>Cladiellidae</taxon>
        <taxon>Klyxum</taxon>
    </lineage>
</organism>
<name>A0A0A7DNT2_HYDEC</name>
<reference evidence="10" key="1">
    <citation type="submission" date="2013-11" db="EMBL/GenBank/DDBJ databases">
        <title>Lineage-specific ramification of hydrozoan Wnt ligands.</title>
        <authorList>
            <person name="Hensel K."/>
            <person name="Schnitzler C."/>
            <person name="Baxevanis A."/>
            <person name="Buss L."/>
            <person name="Nicotra M."/>
            <person name="Cartwright P."/>
            <person name="Plickert G."/>
            <person name="Schiffer P."/>
            <person name="Sanders S."/>
            <person name="Frank U."/>
        </authorList>
    </citation>
    <scope>NUCLEOTIDE SEQUENCE</scope>
</reference>
<comment type="similarity">
    <text evidence="2 9">Belongs to the Wnt family.</text>
</comment>
<accession>A0A0A7DNT2</accession>
<keyword evidence="6 9" id="KW-0879">Wnt signaling pathway</keyword>
<comment type="subcellular location">
    <subcellularLocation>
        <location evidence="1 9">Secreted</location>
        <location evidence="1 9">Extracellular space</location>
        <location evidence="1 9">Extracellular matrix</location>
    </subcellularLocation>
</comment>
<dbReference type="Pfam" id="PF00110">
    <property type="entry name" value="wnt"/>
    <property type="match status" value="1"/>
</dbReference>
<keyword evidence="7" id="KW-1015">Disulfide bond</keyword>
<evidence type="ECO:0000256" key="3">
    <source>
        <dbReference type="ARBA" id="ARBA00022473"/>
    </source>
</evidence>
<evidence type="ECO:0000256" key="9">
    <source>
        <dbReference type="RuleBase" id="RU003500"/>
    </source>
</evidence>
<protein>
    <recommendedName>
        <fullName evidence="9">Protein Wnt</fullName>
    </recommendedName>
</protein>
<evidence type="ECO:0000256" key="7">
    <source>
        <dbReference type="ARBA" id="ARBA00023157"/>
    </source>
</evidence>
<dbReference type="InterPro" id="IPR043158">
    <property type="entry name" value="Wnt_C"/>
</dbReference>
<dbReference type="GO" id="GO:0005109">
    <property type="term" value="F:frizzled binding"/>
    <property type="evidence" value="ECO:0007669"/>
    <property type="project" value="TreeGrafter"/>
</dbReference>
<dbReference type="PANTHER" id="PTHR12027:SF37">
    <property type="entry name" value="PROTEIN WNT"/>
    <property type="match status" value="1"/>
</dbReference>
<dbReference type="InterPro" id="IPR005817">
    <property type="entry name" value="Wnt"/>
</dbReference>
<keyword evidence="3 9" id="KW-0217">Developmental protein</keyword>
<comment type="function">
    <text evidence="9">Ligand for members of the frizzled family of seven transmembrane receptors.</text>
</comment>
<sequence length="363" mass="40927">GSMGSCNNIAGLVKEQKVLCRKYPTLMKVVANGAHLGLSECQHQFSTSKWNCSHVDPRQKGLLGLLTSQANREAAFFQAITSAGVVVKVTQACNSDKYHRACTCDYKNAGRKGKDFQWNSCNDNVKFGMTFAQKFLDAREIGNDARVLMNKQNNLAGRLAVKENVKLECTCHGVSGSCNVKTCRYTLSEFYRVGDHLHNAYESAVAAVLDQTQNNLVPKISAEKIRKRNLVFLELSPDYCVKDLKEGTLGVAGRRCNKTSPGTDGCEIMCCGMGFHTKKVWVESNCNCSFIWCCKVKCQTCRQEVKQHFCRSKKRRRKFRNKQHDEPREKNLVNSITEEGKLIQRDQPQKLNVDLLDNNYKKT</sequence>
<feature type="non-terminal residue" evidence="10">
    <location>
        <position position="1"/>
    </location>
</feature>
<proteinExistence type="evidence at transcript level"/>
<dbReference type="GO" id="GO:0045165">
    <property type="term" value="P:cell fate commitment"/>
    <property type="evidence" value="ECO:0007669"/>
    <property type="project" value="TreeGrafter"/>
</dbReference>
<evidence type="ECO:0000256" key="1">
    <source>
        <dbReference type="ARBA" id="ARBA00004498"/>
    </source>
</evidence>
<evidence type="ECO:0000256" key="8">
    <source>
        <dbReference type="ARBA" id="ARBA00023288"/>
    </source>
</evidence>
<keyword evidence="8" id="KW-0449">Lipoprotein</keyword>
<evidence type="ECO:0000256" key="5">
    <source>
        <dbReference type="ARBA" id="ARBA00022530"/>
    </source>
</evidence>
<dbReference type="GO" id="GO:0030182">
    <property type="term" value="P:neuron differentiation"/>
    <property type="evidence" value="ECO:0007669"/>
    <property type="project" value="TreeGrafter"/>
</dbReference>
<dbReference type="FunFam" id="3.30.2460.20:FF:000001">
    <property type="entry name" value="Wnt homolog"/>
    <property type="match status" value="1"/>
</dbReference>
<keyword evidence="5" id="KW-0272">Extracellular matrix</keyword>
<dbReference type="Gene3D" id="3.30.2460.20">
    <property type="match status" value="1"/>
</dbReference>
<evidence type="ECO:0000256" key="4">
    <source>
        <dbReference type="ARBA" id="ARBA00022525"/>
    </source>
</evidence>
<dbReference type="GO" id="GO:0060070">
    <property type="term" value="P:canonical Wnt signaling pathway"/>
    <property type="evidence" value="ECO:0007669"/>
    <property type="project" value="TreeGrafter"/>
</dbReference>
<dbReference type="EMBL" id="KF914651">
    <property type="protein sequence ID" value="AIU99840.1"/>
    <property type="molecule type" value="mRNA"/>
</dbReference>
<dbReference type="PANTHER" id="PTHR12027">
    <property type="entry name" value="WNT RELATED"/>
    <property type="match status" value="1"/>
</dbReference>
<dbReference type="PRINTS" id="PR01349">
    <property type="entry name" value="WNTPROTEIN"/>
</dbReference>
<gene>
    <name evidence="10" type="primary">Wnt2</name>
</gene>